<dbReference type="InterPro" id="IPR018946">
    <property type="entry name" value="PhoD-like_MPP"/>
</dbReference>
<dbReference type="OrthoDB" id="2100241at2759"/>
<dbReference type="PANTHER" id="PTHR43606:SF2">
    <property type="entry name" value="ALKALINE PHOSPHATASE FAMILY PROTEIN (AFU_ORTHOLOGUE AFUA_5G03860)"/>
    <property type="match status" value="1"/>
</dbReference>
<keyword evidence="1" id="KW-1133">Transmembrane helix</keyword>
<evidence type="ECO:0000256" key="1">
    <source>
        <dbReference type="SAM" id="Phobius"/>
    </source>
</evidence>
<evidence type="ECO:0000313" key="3">
    <source>
        <dbReference type="EMBL" id="KDQ33670.1"/>
    </source>
</evidence>
<dbReference type="STRING" id="1137138.A0A067P344"/>
<keyword evidence="1" id="KW-0812">Transmembrane</keyword>
<name>A0A067P344_PLEO1</name>
<feature type="transmembrane region" description="Helical" evidence="1">
    <location>
        <begin position="32"/>
        <end position="49"/>
    </location>
</feature>
<dbReference type="AlphaFoldDB" id="A0A067P344"/>
<dbReference type="HOGENOM" id="CLU_013967_2_0_1"/>
<feature type="domain" description="PhoD-like phosphatase metallophosphatase" evidence="2">
    <location>
        <begin position="277"/>
        <end position="500"/>
    </location>
</feature>
<dbReference type="Proteomes" id="UP000027073">
    <property type="component" value="Unassembled WGS sequence"/>
</dbReference>
<dbReference type="VEuPathDB" id="FungiDB:PLEOSDRAFT_1110684"/>
<dbReference type="InterPro" id="IPR052900">
    <property type="entry name" value="Phospholipid_Metab_Enz"/>
</dbReference>
<dbReference type="Gene3D" id="3.60.21.70">
    <property type="entry name" value="PhoD-like phosphatase"/>
    <property type="match status" value="1"/>
</dbReference>
<keyword evidence="1" id="KW-0472">Membrane</keyword>
<evidence type="ECO:0000259" key="2">
    <source>
        <dbReference type="Pfam" id="PF09423"/>
    </source>
</evidence>
<feature type="transmembrane region" description="Helical" evidence="1">
    <location>
        <begin position="90"/>
        <end position="112"/>
    </location>
</feature>
<proteinExistence type="predicted"/>
<reference evidence="4" key="1">
    <citation type="journal article" date="2014" name="Proc. Natl. Acad. Sci. U.S.A.">
        <title>Extensive sampling of basidiomycete genomes demonstrates inadequacy of the white-rot/brown-rot paradigm for wood decay fungi.</title>
        <authorList>
            <person name="Riley R."/>
            <person name="Salamov A.A."/>
            <person name="Brown D.W."/>
            <person name="Nagy L.G."/>
            <person name="Floudas D."/>
            <person name="Held B.W."/>
            <person name="Levasseur A."/>
            <person name="Lombard V."/>
            <person name="Morin E."/>
            <person name="Otillar R."/>
            <person name="Lindquist E.A."/>
            <person name="Sun H."/>
            <person name="LaButti K.M."/>
            <person name="Schmutz J."/>
            <person name="Jabbour D."/>
            <person name="Luo H."/>
            <person name="Baker S.E."/>
            <person name="Pisabarro A.G."/>
            <person name="Walton J.D."/>
            <person name="Blanchette R.A."/>
            <person name="Henrissat B."/>
            <person name="Martin F."/>
            <person name="Cullen D."/>
            <person name="Hibbett D.S."/>
            <person name="Grigoriev I.V."/>
        </authorList>
    </citation>
    <scope>NUCLEOTIDE SEQUENCE [LARGE SCALE GENOMIC DNA]</scope>
    <source>
        <strain evidence="4">PC15</strain>
    </source>
</reference>
<organism evidence="3 4">
    <name type="scientific">Pleurotus ostreatus (strain PC15)</name>
    <name type="common">Oyster mushroom</name>
    <dbReference type="NCBI Taxonomy" id="1137138"/>
    <lineage>
        <taxon>Eukaryota</taxon>
        <taxon>Fungi</taxon>
        <taxon>Dikarya</taxon>
        <taxon>Basidiomycota</taxon>
        <taxon>Agaricomycotina</taxon>
        <taxon>Agaricomycetes</taxon>
        <taxon>Agaricomycetidae</taxon>
        <taxon>Agaricales</taxon>
        <taxon>Pleurotineae</taxon>
        <taxon>Pleurotaceae</taxon>
        <taxon>Pleurotus</taxon>
    </lineage>
</organism>
<dbReference type="InParanoid" id="A0A067P344"/>
<protein>
    <recommendedName>
        <fullName evidence="2">PhoD-like phosphatase metallophosphatase domain-containing protein</fullName>
    </recommendedName>
</protein>
<dbReference type="Pfam" id="PF09423">
    <property type="entry name" value="PhoD"/>
    <property type="match status" value="1"/>
</dbReference>
<accession>A0A067P344</accession>
<dbReference type="SUPFAM" id="SSF56300">
    <property type="entry name" value="Metallo-dependent phosphatases"/>
    <property type="match status" value="1"/>
</dbReference>
<gene>
    <name evidence="3" type="ORF">PLEOSDRAFT_1110684</name>
</gene>
<dbReference type="EMBL" id="KL198004">
    <property type="protein sequence ID" value="KDQ33670.1"/>
    <property type="molecule type" value="Genomic_DNA"/>
</dbReference>
<dbReference type="InterPro" id="IPR038607">
    <property type="entry name" value="PhoD-like_sf"/>
</dbReference>
<dbReference type="InterPro" id="IPR029052">
    <property type="entry name" value="Metallo-depent_PP-like"/>
</dbReference>
<sequence>MALQLMETVFSLLFRLAIFIFLRVIPTTLGKQIIPTLFIAWISAFWLTGRSKETNKTSQKEAKDQPSPQSAGALTTIVLSLPTQSRGLRLANAAINVLLLLAAVEFVAYPFFDAAQDVVFTRIGAVYPDGVKITVRHPLVEEKSQSLHIIWREAQGGFKNWTTGPELKLIEANDWVSTVQLKGLWPKTKYEYRLSWDNGTLLEYPQNPIPFRTFPDAQLTTATRFRFAVTSCIIPNFPYVPLQGRTIKGFDLLADYLGVNDVATTITSLSKPFPSPMEFMLFLGDFIYADVPVFIGDTKEAYRRLYRRNYQSSSFRKIYEKFPIFHAYDDHEILNNYAGKGNDSMPPFPSASDAFKIYNADGNYNTTPHEHHYEFRYADVAFFVMDTRRYRSGIYEGDEVPTMLGDKQLVKLYSWLGRVNNTATFKFIVTSVPFTSLWGHDAQMDSWAGYRTEKAALLEKVHSVPNVIFLSGDRHEFAAIEFNSEDGYPVYEFSTSPLNMFDVPFFRTLAPESLEKVKRFVPVAFTEDSDEPTTVVEEVPQERVLKYLPKGNHKWSVIEVDTRNSDEPILRVEVVIDGKLAYSHEIIGRPVSLPTGSALGAFAPLKGVLTKMGINPSRWFWIASLPNIM</sequence>
<dbReference type="PANTHER" id="PTHR43606">
    <property type="entry name" value="PHOSPHATASE, PUTATIVE (AFU_ORTHOLOGUE AFUA_6G08710)-RELATED"/>
    <property type="match status" value="1"/>
</dbReference>
<dbReference type="CDD" id="cd07389">
    <property type="entry name" value="MPP_PhoD"/>
    <property type="match status" value="1"/>
</dbReference>
<evidence type="ECO:0000313" key="4">
    <source>
        <dbReference type="Proteomes" id="UP000027073"/>
    </source>
</evidence>
<feature type="transmembrane region" description="Helical" evidence="1">
    <location>
        <begin position="9"/>
        <end position="26"/>
    </location>
</feature>